<keyword evidence="2" id="KW-1185">Reference proteome</keyword>
<evidence type="ECO:0000313" key="1">
    <source>
        <dbReference type="EMBL" id="CAG8524145.1"/>
    </source>
</evidence>
<dbReference type="AlphaFoldDB" id="A0A9N9ACG6"/>
<protein>
    <submittedName>
        <fullName evidence="1">8181_t:CDS:1</fullName>
    </submittedName>
</protein>
<dbReference type="EMBL" id="CAJVPV010002352">
    <property type="protein sequence ID" value="CAG8524145.1"/>
    <property type="molecule type" value="Genomic_DNA"/>
</dbReference>
<dbReference type="Proteomes" id="UP000789342">
    <property type="component" value="Unassembled WGS sequence"/>
</dbReference>
<name>A0A9N9ACG6_9GLOM</name>
<proteinExistence type="predicted"/>
<organism evidence="1 2">
    <name type="scientific">Acaulospora morrowiae</name>
    <dbReference type="NCBI Taxonomy" id="94023"/>
    <lineage>
        <taxon>Eukaryota</taxon>
        <taxon>Fungi</taxon>
        <taxon>Fungi incertae sedis</taxon>
        <taxon>Mucoromycota</taxon>
        <taxon>Glomeromycotina</taxon>
        <taxon>Glomeromycetes</taxon>
        <taxon>Diversisporales</taxon>
        <taxon>Acaulosporaceae</taxon>
        <taxon>Acaulospora</taxon>
    </lineage>
</organism>
<gene>
    <name evidence="1" type="ORF">AMORRO_LOCUS4353</name>
</gene>
<evidence type="ECO:0000313" key="2">
    <source>
        <dbReference type="Proteomes" id="UP000789342"/>
    </source>
</evidence>
<reference evidence="1" key="1">
    <citation type="submission" date="2021-06" db="EMBL/GenBank/DDBJ databases">
        <authorList>
            <person name="Kallberg Y."/>
            <person name="Tangrot J."/>
            <person name="Rosling A."/>
        </authorList>
    </citation>
    <scope>NUCLEOTIDE SEQUENCE</scope>
    <source>
        <strain evidence="1">CL551</strain>
    </source>
</reference>
<sequence>MPTLLINSHDNTDSVNLKQTQSAIIANAIELHSSPKVNSNNISNVSEWIVSCNKESNTSNSDIHQESETPISHIPAETILLEEKEENEFLDLRNKECKNDQSKFQNVCPDLSQISILQSKGTFASESGQLNISEIKPSSLKPESSIN</sequence>
<accession>A0A9N9ACG6</accession>
<comment type="caution">
    <text evidence="1">The sequence shown here is derived from an EMBL/GenBank/DDBJ whole genome shotgun (WGS) entry which is preliminary data.</text>
</comment>